<dbReference type="CDD" id="cd17574">
    <property type="entry name" value="REC_OmpR"/>
    <property type="match status" value="1"/>
</dbReference>
<name>H5S9T5_9PROT</name>
<dbReference type="FunFam" id="3.30.70.270:FF:000001">
    <property type="entry name" value="Diguanylate cyclase domain protein"/>
    <property type="match status" value="1"/>
</dbReference>
<evidence type="ECO:0000259" key="5">
    <source>
        <dbReference type="PROSITE" id="PS50887"/>
    </source>
</evidence>
<dbReference type="GO" id="GO:0043709">
    <property type="term" value="P:cell adhesion involved in single-species biofilm formation"/>
    <property type="evidence" value="ECO:0007669"/>
    <property type="project" value="TreeGrafter"/>
</dbReference>
<feature type="modified residue" description="4-aspartylphosphate" evidence="3">
    <location>
        <position position="51"/>
    </location>
</feature>
<dbReference type="PANTHER" id="PTHR45138:SF9">
    <property type="entry name" value="DIGUANYLATE CYCLASE DGCM-RELATED"/>
    <property type="match status" value="1"/>
</dbReference>
<gene>
    <name evidence="6" type="ORF">HGMM_F03G12C16</name>
</gene>
<dbReference type="GO" id="GO:0000160">
    <property type="term" value="P:phosphorelay signal transduction system"/>
    <property type="evidence" value="ECO:0007669"/>
    <property type="project" value="InterPro"/>
</dbReference>
<dbReference type="PANTHER" id="PTHR45138">
    <property type="entry name" value="REGULATORY COMPONENTS OF SENSORY TRANSDUCTION SYSTEM"/>
    <property type="match status" value="1"/>
</dbReference>
<dbReference type="SMART" id="SM00267">
    <property type="entry name" value="GGDEF"/>
    <property type="match status" value="1"/>
</dbReference>
<dbReference type="NCBIfam" id="TIGR00254">
    <property type="entry name" value="GGDEF"/>
    <property type="match status" value="1"/>
</dbReference>
<reference evidence="6" key="1">
    <citation type="journal article" date="2005" name="Environ. Microbiol.">
        <title>Genetic and functional properties of uncultivated thermophilic crenarchaeotes from a subsurface gold mine as revealed by analysis of genome fragments.</title>
        <authorList>
            <person name="Nunoura T."/>
            <person name="Hirayama H."/>
            <person name="Takami H."/>
            <person name="Oida H."/>
            <person name="Nishi S."/>
            <person name="Shimamura S."/>
            <person name="Suzuki Y."/>
            <person name="Inagaki F."/>
            <person name="Takai K."/>
            <person name="Nealson K.H."/>
            <person name="Horikoshi K."/>
        </authorList>
    </citation>
    <scope>NUCLEOTIDE SEQUENCE</scope>
</reference>
<dbReference type="EC" id="2.7.7.65" evidence="1"/>
<dbReference type="InterPro" id="IPR001789">
    <property type="entry name" value="Sig_transdc_resp-reg_receiver"/>
</dbReference>
<proteinExistence type="predicted"/>
<dbReference type="EMBL" id="AP011643">
    <property type="protein sequence ID" value="BAL52921.1"/>
    <property type="molecule type" value="Genomic_DNA"/>
</dbReference>
<dbReference type="Gene3D" id="3.30.70.270">
    <property type="match status" value="1"/>
</dbReference>
<feature type="domain" description="Response regulatory" evidence="4">
    <location>
        <begin position="2"/>
        <end position="119"/>
    </location>
</feature>
<dbReference type="PROSITE" id="PS50110">
    <property type="entry name" value="RESPONSE_REGULATORY"/>
    <property type="match status" value="1"/>
</dbReference>
<dbReference type="GO" id="GO:0052621">
    <property type="term" value="F:diguanylate cyclase activity"/>
    <property type="evidence" value="ECO:0007669"/>
    <property type="project" value="UniProtKB-EC"/>
</dbReference>
<dbReference type="InterPro" id="IPR050469">
    <property type="entry name" value="Diguanylate_Cyclase"/>
</dbReference>
<comment type="catalytic activity">
    <reaction evidence="2">
        <text>2 GTP = 3',3'-c-di-GMP + 2 diphosphate</text>
        <dbReference type="Rhea" id="RHEA:24898"/>
        <dbReference type="ChEBI" id="CHEBI:33019"/>
        <dbReference type="ChEBI" id="CHEBI:37565"/>
        <dbReference type="ChEBI" id="CHEBI:58805"/>
        <dbReference type="EC" id="2.7.7.65"/>
    </reaction>
</comment>
<organism evidence="6">
    <name type="scientific">uncultured beta proteobacterium</name>
    <dbReference type="NCBI Taxonomy" id="86027"/>
    <lineage>
        <taxon>Bacteria</taxon>
        <taxon>Pseudomonadati</taxon>
        <taxon>Pseudomonadota</taxon>
        <taxon>Betaproteobacteria</taxon>
        <taxon>environmental samples</taxon>
    </lineage>
</organism>
<dbReference type="Pfam" id="PF00072">
    <property type="entry name" value="Response_reg"/>
    <property type="match status" value="1"/>
</dbReference>
<dbReference type="SUPFAM" id="SSF52172">
    <property type="entry name" value="CheY-like"/>
    <property type="match status" value="1"/>
</dbReference>
<dbReference type="CDD" id="cd01949">
    <property type="entry name" value="GGDEF"/>
    <property type="match status" value="1"/>
</dbReference>
<dbReference type="InterPro" id="IPR043128">
    <property type="entry name" value="Rev_trsase/Diguanyl_cyclase"/>
</dbReference>
<feature type="domain" description="GGDEF" evidence="5">
    <location>
        <begin position="176"/>
        <end position="316"/>
    </location>
</feature>
<evidence type="ECO:0000259" key="4">
    <source>
        <dbReference type="PROSITE" id="PS50110"/>
    </source>
</evidence>
<keyword evidence="3" id="KW-0597">Phosphoprotein</keyword>
<evidence type="ECO:0000313" key="6">
    <source>
        <dbReference type="EMBL" id="BAL52921.1"/>
    </source>
</evidence>
<dbReference type="GO" id="GO:0005886">
    <property type="term" value="C:plasma membrane"/>
    <property type="evidence" value="ECO:0007669"/>
    <property type="project" value="TreeGrafter"/>
</dbReference>
<evidence type="ECO:0000256" key="2">
    <source>
        <dbReference type="ARBA" id="ARBA00034247"/>
    </source>
</evidence>
<evidence type="ECO:0000256" key="3">
    <source>
        <dbReference type="PROSITE-ProRule" id="PRU00169"/>
    </source>
</evidence>
<dbReference type="GO" id="GO:1902201">
    <property type="term" value="P:negative regulation of bacterial-type flagellum-dependent cell motility"/>
    <property type="evidence" value="ECO:0007669"/>
    <property type="project" value="TreeGrafter"/>
</dbReference>
<dbReference type="AlphaFoldDB" id="H5S9T5"/>
<dbReference type="Gene3D" id="3.40.50.2300">
    <property type="match status" value="1"/>
</dbReference>
<dbReference type="Pfam" id="PF00990">
    <property type="entry name" value="GGDEF"/>
    <property type="match status" value="1"/>
</dbReference>
<protein>
    <recommendedName>
        <fullName evidence="1">diguanylate cyclase</fullName>
        <ecNumber evidence="1">2.7.7.65</ecNumber>
    </recommendedName>
</protein>
<dbReference type="SUPFAM" id="SSF55073">
    <property type="entry name" value="Nucleotide cyclase"/>
    <property type="match status" value="1"/>
</dbReference>
<dbReference type="SMART" id="SM00448">
    <property type="entry name" value="REC"/>
    <property type="match status" value="1"/>
</dbReference>
<sequence length="330" mass="35475">MKVLVVEDTATTAAVLVRHLEALGFDAIVAKNGEEGVAAFVREHPDIVLLDILLPGIDGIEVARRIRAQERDGEWTPVIYLSAKHDDAAIEAGLSAGGDDYLTKPISPVVLTAKLRAMQRLAQAQKSLLLLTQRLDEANRRLQEMVHVDGLTGVANRRAFDARLSEEWRRCARLEKPLTLLLFDVDYFKRYNDSRGHLAGDDALKRVAQALSGALQRPGDLLARYGGEEFAAVLPEVDDEGGKIVAERMRAAVAALRIPHPDSPIGRTISVSIGGASALPGKTVGVDSPAVLLDLADRALYRAKAAGRNRAVVLPAAVLRGESEAVTPGA</sequence>
<dbReference type="InterPro" id="IPR029787">
    <property type="entry name" value="Nucleotide_cyclase"/>
</dbReference>
<dbReference type="InterPro" id="IPR011006">
    <property type="entry name" value="CheY-like_superfamily"/>
</dbReference>
<accession>H5S9T5</accession>
<reference evidence="6" key="2">
    <citation type="journal article" date="2012" name="PLoS ONE">
        <title>A Deeply Branching Thermophilic Bacterium with an Ancient Acetyl-CoA Pathway Dominates a Subsurface Ecosystem.</title>
        <authorList>
            <person name="Takami H."/>
            <person name="Noguchi H."/>
            <person name="Takaki Y."/>
            <person name="Uchiyama I."/>
            <person name="Toyoda A."/>
            <person name="Nishi S."/>
            <person name="Chee G.-J."/>
            <person name="Arai W."/>
            <person name="Nunoura T."/>
            <person name="Itoh T."/>
            <person name="Hattori M."/>
            <person name="Takai K."/>
        </authorList>
    </citation>
    <scope>NUCLEOTIDE SEQUENCE</scope>
</reference>
<dbReference type="InterPro" id="IPR000160">
    <property type="entry name" value="GGDEF_dom"/>
</dbReference>
<evidence type="ECO:0000256" key="1">
    <source>
        <dbReference type="ARBA" id="ARBA00012528"/>
    </source>
</evidence>
<dbReference type="PROSITE" id="PS50887">
    <property type="entry name" value="GGDEF"/>
    <property type="match status" value="1"/>
</dbReference>